<proteinExistence type="predicted"/>
<reference evidence="2 3" key="1">
    <citation type="submission" date="2019-03" db="EMBL/GenBank/DDBJ databases">
        <title>Genomic Encyclopedia of Type Strains, Phase IV (KMG-IV): sequencing the most valuable type-strain genomes for metagenomic binning, comparative biology and taxonomic classification.</title>
        <authorList>
            <person name="Goeker M."/>
        </authorList>
    </citation>
    <scope>NUCLEOTIDE SEQUENCE [LARGE SCALE GENOMIC DNA]</scope>
    <source>
        <strain evidence="2 3">DSM 25082</strain>
    </source>
</reference>
<protein>
    <submittedName>
        <fullName evidence="2">Uncharacterized protein</fullName>
    </submittedName>
</protein>
<dbReference type="Proteomes" id="UP000295357">
    <property type="component" value="Unassembled WGS sequence"/>
</dbReference>
<name>A0A4R6MWB1_9BURK</name>
<feature type="transmembrane region" description="Helical" evidence="1">
    <location>
        <begin position="57"/>
        <end position="77"/>
    </location>
</feature>
<organism evidence="2 3">
    <name type="scientific">Roseateles asaccharophilus</name>
    <dbReference type="NCBI Taxonomy" id="582607"/>
    <lineage>
        <taxon>Bacteria</taxon>
        <taxon>Pseudomonadati</taxon>
        <taxon>Pseudomonadota</taxon>
        <taxon>Betaproteobacteria</taxon>
        <taxon>Burkholderiales</taxon>
        <taxon>Sphaerotilaceae</taxon>
        <taxon>Roseateles</taxon>
    </lineage>
</organism>
<sequence>MALVAYAGIGMAALSPDLSLGDPDSSLLLFIWIAATLFLLFRLLAEPRSATAWMRALRLLGAVLVIAALVPMVLAVLGKSVLERKSAAVNCGNQLRYVVMHSGGFGSTWFNVIEMKRVLPMVYTTRTLEHYERETVEDLRCLGGSGVEVRLSEYGKPERIETLGQQ</sequence>
<dbReference type="EMBL" id="SNXE01000009">
    <property type="protein sequence ID" value="TDP06367.1"/>
    <property type="molecule type" value="Genomic_DNA"/>
</dbReference>
<accession>A0A4R6MWB1</accession>
<keyword evidence="3" id="KW-1185">Reference proteome</keyword>
<comment type="caution">
    <text evidence="2">The sequence shown here is derived from an EMBL/GenBank/DDBJ whole genome shotgun (WGS) entry which is preliminary data.</text>
</comment>
<keyword evidence="1" id="KW-0472">Membrane</keyword>
<dbReference type="RefSeq" id="WP_133604983.1">
    <property type="nucleotide sequence ID" value="NZ_JAUFPJ010000003.1"/>
</dbReference>
<dbReference type="AlphaFoldDB" id="A0A4R6MWB1"/>
<gene>
    <name evidence="2" type="ORF">DFR39_10940</name>
</gene>
<evidence type="ECO:0000256" key="1">
    <source>
        <dbReference type="SAM" id="Phobius"/>
    </source>
</evidence>
<evidence type="ECO:0000313" key="2">
    <source>
        <dbReference type="EMBL" id="TDP06367.1"/>
    </source>
</evidence>
<keyword evidence="1" id="KW-1133">Transmembrane helix</keyword>
<feature type="transmembrane region" description="Helical" evidence="1">
    <location>
        <begin position="29"/>
        <end position="45"/>
    </location>
</feature>
<keyword evidence="1" id="KW-0812">Transmembrane</keyword>
<evidence type="ECO:0000313" key="3">
    <source>
        <dbReference type="Proteomes" id="UP000295357"/>
    </source>
</evidence>